<name>G8ZN34_TORDE</name>
<gene>
    <name evidence="2" type="primary">TDEL0A06960</name>
    <name evidence="2" type="ORF">TDEL_0A06960</name>
</gene>
<feature type="transmembrane region" description="Helical" evidence="1">
    <location>
        <begin position="54"/>
        <end position="73"/>
    </location>
</feature>
<dbReference type="Proteomes" id="UP000005627">
    <property type="component" value="Chromosome 1"/>
</dbReference>
<dbReference type="GeneID" id="11502562"/>
<reference evidence="2 3" key="1">
    <citation type="journal article" date="2011" name="Proc. Natl. Acad. Sci. U.S.A.">
        <title>Evolutionary erosion of yeast sex chromosomes by mating-type switching accidents.</title>
        <authorList>
            <person name="Gordon J.L."/>
            <person name="Armisen D."/>
            <person name="Proux-Wera E."/>
            <person name="Oheigeartaigh S.S."/>
            <person name="Byrne K.P."/>
            <person name="Wolfe K.H."/>
        </authorList>
    </citation>
    <scope>NUCLEOTIDE SEQUENCE [LARGE SCALE GENOMIC DNA]</scope>
    <source>
        <strain evidence="3">ATCC 10662 / CBS 1146 / NBRC 0425 / NCYC 2629 / NRRL Y-866</strain>
    </source>
</reference>
<dbReference type="HOGENOM" id="CLU_062892_1_0_1"/>
<evidence type="ECO:0000256" key="1">
    <source>
        <dbReference type="SAM" id="Phobius"/>
    </source>
</evidence>
<sequence>MKEIMLKVKSSSIRALWKMEKSGSTDREDVNTAIPKNQFRSKFTWGCYEASKSYLSIALLLLVGVLLLAVYWIDSSVHFRWFVTVMIVLILCGPLTLVFGMIKRDKSVESLVSKNAILMAEVVSEILSSNHSSSALEWDNVAARLNRDFLVTGEWRTPYCFFDGVLCESLFRRYVLKPEFKDKIEDNIEDEKSVLRDTVNRYQQRIIDQFEQAKKQPLSLADATLPRDFYWNRPIWRLVMTFTKNKYLGTLLVLWILLLLSSGKKMRLVNLLCNVIPWLFDEPPNLSKPSESTTNNRIRFLATIVNVAPGEDVDRWDEIARLMNAYFKRTRSHGSFFDGKDCMRYFNTFLKPLMNKITQDDIATYELVPLVSDCLLPNSST</sequence>
<organism evidence="2 3">
    <name type="scientific">Torulaspora delbrueckii</name>
    <name type="common">Yeast</name>
    <name type="synonym">Candida colliculosa</name>
    <dbReference type="NCBI Taxonomy" id="4950"/>
    <lineage>
        <taxon>Eukaryota</taxon>
        <taxon>Fungi</taxon>
        <taxon>Dikarya</taxon>
        <taxon>Ascomycota</taxon>
        <taxon>Saccharomycotina</taxon>
        <taxon>Saccharomycetes</taxon>
        <taxon>Saccharomycetales</taxon>
        <taxon>Saccharomycetaceae</taxon>
        <taxon>Torulaspora</taxon>
    </lineage>
</organism>
<proteinExistence type="predicted"/>
<keyword evidence="1" id="KW-0472">Membrane</keyword>
<feature type="transmembrane region" description="Helical" evidence="1">
    <location>
        <begin position="247"/>
        <end position="263"/>
    </location>
</feature>
<evidence type="ECO:0000313" key="3">
    <source>
        <dbReference type="Proteomes" id="UP000005627"/>
    </source>
</evidence>
<keyword evidence="1" id="KW-0812">Transmembrane</keyword>
<dbReference type="RefSeq" id="XP_003679239.1">
    <property type="nucleotide sequence ID" value="XM_003679191.1"/>
</dbReference>
<dbReference type="InterPro" id="IPR001142">
    <property type="entry name" value="DUP/COS"/>
</dbReference>
<dbReference type="eggNOG" id="ENOG502SAGH">
    <property type="taxonomic scope" value="Eukaryota"/>
</dbReference>
<dbReference type="Pfam" id="PF00674">
    <property type="entry name" value="DUP"/>
    <property type="match status" value="2"/>
</dbReference>
<dbReference type="AlphaFoldDB" id="G8ZN34"/>
<feature type="transmembrane region" description="Helical" evidence="1">
    <location>
        <begin position="79"/>
        <end position="102"/>
    </location>
</feature>
<dbReference type="FunCoup" id="G8ZN34">
    <property type="interactions" value="148"/>
</dbReference>
<dbReference type="KEGG" id="tdl:TDEL_0A06960"/>
<dbReference type="InParanoid" id="G8ZN34"/>
<evidence type="ECO:0000313" key="2">
    <source>
        <dbReference type="EMBL" id="CCE90028.1"/>
    </source>
</evidence>
<dbReference type="EMBL" id="HE616742">
    <property type="protein sequence ID" value="CCE90028.1"/>
    <property type="molecule type" value="Genomic_DNA"/>
</dbReference>
<dbReference type="OrthoDB" id="4037681at2759"/>
<accession>G8ZN34</accession>
<protein>
    <submittedName>
        <fullName evidence="2">Uncharacterized protein</fullName>
    </submittedName>
</protein>
<keyword evidence="1" id="KW-1133">Transmembrane helix</keyword>
<keyword evidence="3" id="KW-1185">Reference proteome</keyword>